<dbReference type="OrthoDB" id="9787514at2"/>
<dbReference type="GO" id="GO:0071111">
    <property type="term" value="F:cyclic-guanylate-specific phosphodiesterase activity"/>
    <property type="evidence" value="ECO:0007669"/>
    <property type="project" value="InterPro"/>
</dbReference>
<feature type="domain" description="GGDEF" evidence="4">
    <location>
        <begin position="405"/>
        <end position="539"/>
    </location>
</feature>
<dbReference type="InterPro" id="IPR029787">
    <property type="entry name" value="Nucleotide_cyclase"/>
</dbReference>
<dbReference type="SUPFAM" id="SSF55073">
    <property type="entry name" value="Nucleotide cyclase"/>
    <property type="match status" value="1"/>
</dbReference>
<dbReference type="SUPFAM" id="SSF55785">
    <property type="entry name" value="PYP-like sensor domain (PAS domain)"/>
    <property type="match status" value="3"/>
</dbReference>
<dbReference type="CDD" id="cd01948">
    <property type="entry name" value="EAL"/>
    <property type="match status" value="1"/>
</dbReference>
<name>A0A1H2XNQ1_9GAMM</name>
<dbReference type="CDD" id="cd01949">
    <property type="entry name" value="GGDEF"/>
    <property type="match status" value="1"/>
</dbReference>
<dbReference type="PANTHER" id="PTHR33121:SF23">
    <property type="entry name" value="CYCLIC DI-GMP PHOSPHODIESTERASE PDEB"/>
    <property type="match status" value="1"/>
</dbReference>
<dbReference type="PANTHER" id="PTHR33121">
    <property type="entry name" value="CYCLIC DI-GMP PHOSPHODIESTERASE PDEF"/>
    <property type="match status" value="1"/>
</dbReference>
<dbReference type="CDD" id="cd00130">
    <property type="entry name" value="PAS"/>
    <property type="match status" value="1"/>
</dbReference>
<dbReference type="Gene3D" id="3.20.20.450">
    <property type="entry name" value="EAL domain"/>
    <property type="match status" value="1"/>
</dbReference>
<dbReference type="InterPro" id="IPR000160">
    <property type="entry name" value="GGDEF_dom"/>
</dbReference>
<evidence type="ECO:0000313" key="5">
    <source>
        <dbReference type="EMBL" id="SDW94487.1"/>
    </source>
</evidence>
<gene>
    <name evidence="5" type="ORF">SAMN04487960_105113</name>
</gene>
<dbReference type="InterPro" id="IPR035965">
    <property type="entry name" value="PAS-like_dom_sf"/>
</dbReference>
<dbReference type="InterPro" id="IPR001875">
    <property type="entry name" value="DED_dom"/>
</dbReference>
<dbReference type="SMART" id="SM00091">
    <property type="entry name" value="PAS"/>
    <property type="match status" value="2"/>
</dbReference>
<dbReference type="InterPro" id="IPR035919">
    <property type="entry name" value="EAL_sf"/>
</dbReference>
<dbReference type="NCBIfam" id="TIGR00254">
    <property type="entry name" value="GGDEF"/>
    <property type="match status" value="1"/>
</dbReference>
<dbReference type="GO" id="GO:0016301">
    <property type="term" value="F:kinase activity"/>
    <property type="evidence" value="ECO:0007669"/>
    <property type="project" value="UniProtKB-KW"/>
</dbReference>
<reference evidence="5 6" key="1">
    <citation type="submission" date="2016-10" db="EMBL/GenBank/DDBJ databases">
        <authorList>
            <person name="de Groot N.N."/>
        </authorList>
    </citation>
    <scope>NUCLEOTIDE SEQUENCE [LARGE SCALE GENOMIC DNA]</scope>
    <source>
        <strain evidence="5 6">CGMCC 1.7059</strain>
    </source>
</reference>
<dbReference type="InterPro" id="IPR013656">
    <property type="entry name" value="PAS_4"/>
</dbReference>
<dbReference type="InterPro" id="IPR050706">
    <property type="entry name" value="Cyclic-di-GMP_PDE-like"/>
</dbReference>
<organism evidence="5 6">
    <name type="scientific">Marinobacter mobilis</name>
    <dbReference type="NCBI Taxonomy" id="488533"/>
    <lineage>
        <taxon>Bacteria</taxon>
        <taxon>Pseudomonadati</taxon>
        <taxon>Pseudomonadota</taxon>
        <taxon>Gammaproteobacteria</taxon>
        <taxon>Pseudomonadales</taxon>
        <taxon>Marinobacteraceae</taxon>
        <taxon>Marinobacter</taxon>
    </lineage>
</organism>
<keyword evidence="6" id="KW-1185">Reference proteome</keyword>
<protein>
    <submittedName>
        <fullName evidence="5">Diguanylate cyclase (GGDEF) domain-containing protein</fullName>
    </submittedName>
</protein>
<dbReference type="Proteomes" id="UP000199675">
    <property type="component" value="Unassembled WGS sequence"/>
</dbReference>
<dbReference type="InterPro" id="IPR043128">
    <property type="entry name" value="Rev_trsase/Diguanyl_cyclase"/>
</dbReference>
<sequence>MKEFFIRRYRSESGQGEGRRTLIRVDDRGVITHADSNAEAVLGHDARQLIDQPITRIVAARQDDPFSSSQRHRFSSGQPVIITLRHKDGFFFTAEVALRLEEKDSDQPASAQIVMRESQSLDPRLLQLVEASGELGIWELDLHTNRVSWSEGIYNLMELRSNADITPEQALFYCQTRQTRVRALIRRCISRGQPFAITFELITSRQRIRRVRLTGRAIRSGDQIVKLGGTLVDQSREMEQEQAAHQARTLLAAIVGATPDLVAAVDTELKLLCCNEAYSRHFQKAFGRLPVVGQCLSTQLQAFPNERRLMERLWHRAFERDGFAVEMPLTSQRDNAQVYEVHYQKLNSPDGESIGAVHVARDITERIRTSGSRNYLNTHDPITGLLNRRELVKRMSRLLEQTELPSSALLYIDLDHFAKFNDSLGNGICDRYLRELANALGLKVRQRDALARLAGDTFVLLLENCSDSEARKVSRHLLELIQGFDFEWKGENLSTTASAGLLILGERLPEDPEQLLAQAADLCHTAKVAGRNRLHAASADSKALREGEARKLLAHLQHSLDNNQIQLAYQMLRPVASATWGDHIEILARLNGIEESDDWILPATFLPIAERFDLAKRLDRQVIRQTLAWLSDHILLEPRLKYCGFNLSLATVLDDSFGDFLQDALASSRFNRDCFCMEIREAHAIQYPDEVAVLCDTLHALGCRVALDGASVSSYTLAARLPVDIIKLDQALTGQLHQDPIQLVMAEAMHKIASSAGKLTIATGIEHDDSLRKARALGLHFGQGYRLHKPQPLEALAPVQWDVSQPGV</sequence>
<dbReference type="SMART" id="SM00267">
    <property type="entry name" value="GGDEF"/>
    <property type="match status" value="1"/>
</dbReference>
<evidence type="ECO:0000256" key="1">
    <source>
        <dbReference type="ARBA" id="ARBA00022777"/>
    </source>
</evidence>
<dbReference type="Pfam" id="PF08448">
    <property type="entry name" value="PAS_4"/>
    <property type="match status" value="1"/>
</dbReference>
<dbReference type="STRING" id="488533.SAMN04487960_105113"/>
<proteinExistence type="predicted"/>
<dbReference type="InterPro" id="IPR001633">
    <property type="entry name" value="EAL_dom"/>
</dbReference>
<dbReference type="PROSITE" id="PS50168">
    <property type="entry name" value="DED"/>
    <property type="match status" value="1"/>
</dbReference>
<evidence type="ECO:0000259" key="3">
    <source>
        <dbReference type="PROSITE" id="PS50883"/>
    </source>
</evidence>
<evidence type="ECO:0000259" key="2">
    <source>
        <dbReference type="PROSITE" id="PS50168"/>
    </source>
</evidence>
<dbReference type="AlphaFoldDB" id="A0A1H2XNQ1"/>
<feature type="domain" description="DED" evidence="2">
    <location>
        <begin position="548"/>
        <end position="620"/>
    </location>
</feature>
<keyword evidence="1" id="KW-0418">Kinase</keyword>
<dbReference type="Pfam" id="PF00990">
    <property type="entry name" value="GGDEF"/>
    <property type="match status" value="1"/>
</dbReference>
<accession>A0A1H2XNQ1</accession>
<dbReference type="RefSeq" id="WP_091812809.1">
    <property type="nucleotide sequence ID" value="NZ_FNNE01000005.1"/>
</dbReference>
<dbReference type="PROSITE" id="PS50887">
    <property type="entry name" value="GGDEF"/>
    <property type="match status" value="1"/>
</dbReference>
<dbReference type="EMBL" id="FNNE01000005">
    <property type="protein sequence ID" value="SDW94487.1"/>
    <property type="molecule type" value="Genomic_DNA"/>
</dbReference>
<dbReference type="InterPro" id="IPR000014">
    <property type="entry name" value="PAS"/>
</dbReference>
<dbReference type="Pfam" id="PF00563">
    <property type="entry name" value="EAL"/>
    <property type="match status" value="1"/>
</dbReference>
<dbReference type="SMART" id="SM00052">
    <property type="entry name" value="EAL"/>
    <property type="match status" value="1"/>
</dbReference>
<feature type="domain" description="EAL" evidence="3">
    <location>
        <begin position="549"/>
        <end position="804"/>
    </location>
</feature>
<evidence type="ECO:0000259" key="4">
    <source>
        <dbReference type="PROSITE" id="PS50887"/>
    </source>
</evidence>
<dbReference type="Gene3D" id="3.30.70.270">
    <property type="match status" value="1"/>
</dbReference>
<keyword evidence="1" id="KW-0808">Transferase</keyword>
<evidence type="ECO:0000313" key="6">
    <source>
        <dbReference type="Proteomes" id="UP000199675"/>
    </source>
</evidence>
<dbReference type="PROSITE" id="PS50883">
    <property type="entry name" value="EAL"/>
    <property type="match status" value="1"/>
</dbReference>
<dbReference type="Gene3D" id="3.30.450.20">
    <property type="entry name" value="PAS domain"/>
    <property type="match status" value="3"/>
</dbReference>
<dbReference type="SUPFAM" id="SSF141868">
    <property type="entry name" value="EAL domain-like"/>
    <property type="match status" value="1"/>
</dbReference>